<dbReference type="OrthoDB" id="3818700at2"/>
<dbReference type="Proteomes" id="UP000325529">
    <property type="component" value="Chromosome"/>
</dbReference>
<name>A0A5J6GAK6_STRKN</name>
<proteinExistence type="predicted"/>
<evidence type="ECO:0000313" key="2">
    <source>
        <dbReference type="Proteomes" id="UP000325529"/>
    </source>
</evidence>
<dbReference type="KEGG" id="ska:CP970_08620"/>
<accession>A0A5J6GAK6</accession>
<keyword evidence="2" id="KW-1185">Reference proteome</keyword>
<dbReference type="EMBL" id="CP023699">
    <property type="protein sequence ID" value="QEU90938.1"/>
    <property type="molecule type" value="Genomic_DNA"/>
</dbReference>
<evidence type="ECO:0000313" key="1">
    <source>
        <dbReference type="EMBL" id="QEU90938.1"/>
    </source>
</evidence>
<sequence>MQHYGLTGTSTEAQAIEARAAAVLGFLIRFPDEELLPALTEAERSAVQGELSEIRASLIWICRFTTKRMQRLIVDVEPFRTCTVECSDCYQLALVVSVPEGARCYFCWSRRPIDEAMRLYCIATSGRPTVGSLLHLR</sequence>
<reference evidence="1 2" key="1">
    <citation type="submission" date="2017-09" db="EMBL/GenBank/DDBJ databases">
        <authorList>
            <person name="Lee N."/>
            <person name="Cho B.-K."/>
        </authorList>
    </citation>
    <scope>NUCLEOTIDE SEQUENCE [LARGE SCALE GENOMIC DNA]</scope>
    <source>
        <strain evidence="1 2">ATCC 12853</strain>
    </source>
</reference>
<organism evidence="1 2">
    <name type="scientific">Streptomyces kanamyceticus</name>
    <dbReference type="NCBI Taxonomy" id="1967"/>
    <lineage>
        <taxon>Bacteria</taxon>
        <taxon>Bacillati</taxon>
        <taxon>Actinomycetota</taxon>
        <taxon>Actinomycetes</taxon>
        <taxon>Kitasatosporales</taxon>
        <taxon>Streptomycetaceae</taxon>
        <taxon>Streptomyces</taxon>
    </lineage>
</organism>
<gene>
    <name evidence="1" type="ORF">CP970_08620</name>
</gene>
<dbReference type="AlphaFoldDB" id="A0A5J6GAK6"/>
<protein>
    <submittedName>
        <fullName evidence="1">Uncharacterized protein</fullName>
    </submittedName>
</protein>
<dbReference type="RefSeq" id="WP_055545317.1">
    <property type="nucleotide sequence ID" value="NZ_CP023699.1"/>
</dbReference>